<evidence type="ECO:0000313" key="2">
    <source>
        <dbReference type="Proteomes" id="UP000831537"/>
    </source>
</evidence>
<name>A0ABY4GHE9_9BACI</name>
<dbReference type="EMBL" id="CP095071">
    <property type="protein sequence ID" value="UOQ83405.1"/>
    <property type="molecule type" value="Genomic_DNA"/>
</dbReference>
<reference evidence="1 2" key="1">
    <citation type="submission" date="2022-04" db="EMBL/GenBank/DDBJ databases">
        <title>Gracilibacillus sp. isolated from saltern.</title>
        <authorList>
            <person name="Won M."/>
            <person name="Lee C.-M."/>
            <person name="Woen H.-Y."/>
            <person name="Kwon S.-W."/>
        </authorList>
    </citation>
    <scope>NUCLEOTIDE SEQUENCE [LARGE SCALE GENOMIC DNA]</scope>
    <source>
        <strain evidence="1 2">SSPM10-3</strain>
    </source>
</reference>
<dbReference type="Proteomes" id="UP000831537">
    <property type="component" value="Chromosome"/>
</dbReference>
<sequence length="50" mass="5708">MNESELGEYCRKKGLYREQIEAWKDSCLQANGQALDQSKQLSGVLKGEQF</sequence>
<gene>
    <name evidence="1" type="ORF">MUN87_11585</name>
</gene>
<evidence type="ECO:0000313" key="1">
    <source>
        <dbReference type="EMBL" id="UOQ83405.1"/>
    </source>
</evidence>
<organism evidence="1 2">
    <name type="scientific">Gracilibacillus salinarum</name>
    <dbReference type="NCBI Taxonomy" id="2932255"/>
    <lineage>
        <taxon>Bacteria</taxon>
        <taxon>Bacillati</taxon>
        <taxon>Bacillota</taxon>
        <taxon>Bacilli</taxon>
        <taxon>Bacillales</taxon>
        <taxon>Bacillaceae</taxon>
        <taxon>Gracilibacillus</taxon>
    </lineage>
</organism>
<dbReference type="RefSeq" id="WP_244740270.1">
    <property type="nucleotide sequence ID" value="NZ_CP095071.1"/>
</dbReference>
<keyword evidence="2" id="KW-1185">Reference proteome</keyword>
<evidence type="ECO:0008006" key="3">
    <source>
        <dbReference type="Google" id="ProtNLM"/>
    </source>
</evidence>
<protein>
    <recommendedName>
        <fullName evidence="3">Transposase</fullName>
    </recommendedName>
</protein>
<proteinExistence type="predicted"/>
<accession>A0ABY4GHE9</accession>